<protein>
    <submittedName>
        <fullName evidence="2">Acylphosphate phosphohydrolase, putative</fullName>
        <ecNumber evidence="2">3.6.1.7</ecNumber>
    </submittedName>
</protein>
<dbReference type="Pfam" id="PF00708">
    <property type="entry name" value="Acylphosphatase"/>
    <property type="match status" value="1"/>
</dbReference>
<keyword evidence="2" id="KW-0378">Hydrolase</keyword>
<name>A0A3B1BGK9_9ZZZZ</name>
<dbReference type="InterPro" id="IPR017968">
    <property type="entry name" value="Acylphosphatase_CS"/>
</dbReference>
<evidence type="ECO:0000259" key="1">
    <source>
        <dbReference type="PROSITE" id="PS51160"/>
    </source>
</evidence>
<dbReference type="InterPro" id="IPR020456">
    <property type="entry name" value="Acylphosphatase"/>
</dbReference>
<dbReference type="PANTHER" id="PTHR47268:SF4">
    <property type="entry name" value="ACYLPHOSPHATASE"/>
    <property type="match status" value="1"/>
</dbReference>
<dbReference type="Gene3D" id="3.30.70.100">
    <property type="match status" value="1"/>
</dbReference>
<dbReference type="EMBL" id="UOFU01000362">
    <property type="protein sequence ID" value="VAX04087.1"/>
    <property type="molecule type" value="Genomic_DNA"/>
</dbReference>
<proteinExistence type="predicted"/>
<dbReference type="InterPro" id="IPR001792">
    <property type="entry name" value="Acylphosphatase-like_dom"/>
</dbReference>
<sequence length="110" mass="12162">MTLFTGEVSHAAPFKSGFQDDRMICRRCWVSGWVQGVWYRGSTRREAENRGVTGYARNLPDGRVEVLACGPQAAVDALCDWLWQGPAHAEVSDVQCEFVTLPPPADFTTG</sequence>
<dbReference type="SUPFAM" id="SSF54975">
    <property type="entry name" value="Acylphosphatase/BLUF domain-like"/>
    <property type="match status" value="1"/>
</dbReference>
<accession>A0A3B1BGK9</accession>
<dbReference type="PROSITE" id="PS00151">
    <property type="entry name" value="ACYLPHOSPHATASE_2"/>
    <property type="match status" value="1"/>
</dbReference>
<evidence type="ECO:0000313" key="2">
    <source>
        <dbReference type="EMBL" id="VAX04087.1"/>
    </source>
</evidence>
<dbReference type="AlphaFoldDB" id="A0A3B1BGK9"/>
<dbReference type="InterPro" id="IPR036046">
    <property type="entry name" value="Acylphosphatase-like_dom_sf"/>
</dbReference>
<dbReference type="GO" id="GO:0003998">
    <property type="term" value="F:acylphosphatase activity"/>
    <property type="evidence" value="ECO:0007669"/>
    <property type="project" value="UniProtKB-EC"/>
</dbReference>
<dbReference type="EC" id="3.6.1.7" evidence="2"/>
<feature type="domain" description="Acylphosphatase-like" evidence="1">
    <location>
        <begin position="25"/>
        <end position="110"/>
    </location>
</feature>
<dbReference type="PROSITE" id="PS51160">
    <property type="entry name" value="ACYLPHOSPHATASE_3"/>
    <property type="match status" value="1"/>
</dbReference>
<gene>
    <name evidence="2" type="ORF">MNBD_GAMMA20-815</name>
</gene>
<dbReference type="PANTHER" id="PTHR47268">
    <property type="entry name" value="ACYLPHOSPHATASE"/>
    <property type="match status" value="1"/>
</dbReference>
<reference evidence="2" key="1">
    <citation type="submission" date="2018-06" db="EMBL/GenBank/DDBJ databases">
        <authorList>
            <person name="Zhirakovskaya E."/>
        </authorList>
    </citation>
    <scope>NUCLEOTIDE SEQUENCE</scope>
</reference>
<organism evidence="2">
    <name type="scientific">hydrothermal vent metagenome</name>
    <dbReference type="NCBI Taxonomy" id="652676"/>
    <lineage>
        <taxon>unclassified sequences</taxon>
        <taxon>metagenomes</taxon>
        <taxon>ecological metagenomes</taxon>
    </lineage>
</organism>
<dbReference type="NCBIfam" id="NF011022">
    <property type="entry name" value="PRK14451.1"/>
    <property type="match status" value="1"/>
</dbReference>